<dbReference type="PANTHER" id="PTHR43213:SF5">
    <property type="entry name" value="BIFUNCTIONAL DTTP_UTP PYROPHOSPHATASE_METHYLTRANSFERASE PROTEIN-RELATED"/>
    <property type="match status" value="1"/>
</dbReference>
<feature type="compositionally biased region" description="Pro residues" evidence="3">
    <location>
        <begin position="35"/>
        <end position="44"/>
    </location>
</feature>
<comment type="caution">
    <text evidence="4">The sequence shown here is derived from an EMBL/GenBank/DDBJ whole genome shotgun (WGS) entry which is preliminary data.</text>
</comment>
<dbReference type="SUPFAM" id="SSF52972">
    <property type="entry name" value="ITPase-like"/>
    <property type="match status" value="1"/>
</dbReference>
<evidence type="ECO:0008006" key="6">
    <source>
        <dbReference type="Google" id="ProtNLM"/>
    </source>
</evidence>
<evidence type="ECO:0000256" key="2">
    <source>
        <dbReference type="ARBA" id="ARBA00022801"/>
    </source>
</evidence>
<keyword evidence="2" id="KW-0378">Hydrolase</keyword>
<dbReference type="GO" id="GO:0047429">
    <property type="term" value="F:nucleoside triphosphate diphosphatase activity"/>
    <property type="evidence" value="ECO:0007669"/>
    <property type="project" value="InterPro"/>
</dbReference>
<sequence length="274" mass="29867">MADQKLLIDDPPAYDDASAPLVTPAEKDVSRQPAPRTPGGPRPPFHLDLPALNEIRGKRVILASASPRRRQLLSQIGLNDIEIIPSTLPENQDKSLAPFEYVLLTAEAKARNIYTSEIDSPKGEPRLVIAADTVISTHVGQILEKPRNEREHMAMLKQLRDGNNGWHKVYTAVVCMAPLESAVDPGYALEMHVEETAVKFDGAVTDELLLSYVKTREGADKAGGYGIQGLGSILVEKIDGTFDNVVGLPLRSTLQLIEKVIVDPDVPAEVEEAI</sequence>
<reference evidence="4 5" key="1">
    <citation type="submission" date="2017-03" db="EMBL/GenBank/DDBJ databases">
        <title>Genomes of endolithic fungi from Antarctica.</title>
        <authorList>
            <person name="Coleine C."/>
            <person name="Masonjones S."/>
            <person name="Stajich J.E."/>
        </authorList>
    </citation>
    <scope>NUCLEOTIDE SEQUENCE [LARGE SCALE GENOMIC DNA]</scope>
    <source>
        <strain evidence="4 5">CCFEE 6315</strain>
    </source>
</reference>
<feature type="compositionally biased region" description="Low complexity" evidence="3">
    <location>
        <begin position="9"/>
        <end position="20"/>
    </location>
</feature>
<dbReference type="CDD" id="cd00555">
    <property type="entry name" value="Maf"/>
    <property type="match status" value="1"/>
</dbReference>
<comment type="cofactor">
    <cofactor evidence="1">
        <name>a divalent metal cation</name>
        <dbReference type="ChEBI" id="CHEBI:60240"/>
    </cofactor>
</comment>
<name>A0A4U0UF56_9PEZI</name>
<accession>A0A4U0UF56</accession>
<dbReference type="Gene3D" id="3.90.950.10">
    <property type="match status" value="1"/>
</dbReference>
<dbReference type="AlphaFoldDB" id="A0A4U0UF56"/>
<dbReference type="EMBL" id="NAJL01000003">
    <property type="protein sequence ID" value="TKA33246.1"/>
    <property type="molecule type" value="Genomic_DNA"/>
</dbReference>
<feature type="region of interest" description="Disordered" evidence="3">
    <location>
        <begin position="1"/>
        <end position="47"/>
    </location>
</feature>
<dbReference type="PANTHER" id="PTHR43213">
    <property type="entry name" value="BIFUNCTIONAL DTTP/UTP PYROPHOSPHATASE/METHYLTRANSFERASE PROTEIN-RELATED"/>
    <property type="match status" value="1"/>
</dbReference>
<evidence type="ECO:0000256" key="1">
    <source>
        <dbReference type="ARBA" id="ARBA00001968"/>
    </source>
</evidence>
<dbReference type="InterPro" id="IPR003697">
    <property type="entry name" value="Maf-like"/>
</dbReference>
<organism evidence="4 5">
    <name type="scientific">Salinomyces thailandicus</name>
    <dbReference type="NCBI Taxonomy" id="706561"/>
    <lineage>
        <taxon>Eukaryota</taxon>
        <taxon>Fungi</taxon>
        <taxon>Dikarya</taxon>
        <taxon>Ascomycota</taxon>
        <taxon>Pezizomycotina</taxon>
        <taxon>Dothideomycetes</taxon>
        <taxon>Dothideomycetidae</taxon>
        <taxon>Mycosphaerellales</taxon>
        <taxon>Teratosphaeriaceae</taxon>
        <taxon>Salinomyces</taxon>
    </lineage>
</organism>
<keyword evidence="5" id="KW-1185">Reference proteome</keyword>
<dbReference type="OrthoDB" id="10267058at2759"/>
<protein>
    <recommendedName>
        <fullName evidence="6">Maf-like protein</fullName>
    </recommendedName>
</protein>
<dbReference type="InterPro" id="IPR029001">
    <property type="entry name" value="ITPase-like_fam"/>
</dbReference>
<evidence type="ECO:0000313" key="4">
    <source>
        <dbReference type="EMBL" id="TKA33246.1"/>
    </source>
</evidence>
<gene>
    <name evidence="4" type="ORF">B0A50_00799</name>
</gene>
<evidence type="ECO:0000313" key="5">
    <source>
        <dbReference type="Proteomes" id="UP000308549"/>
    </source>
</evidence>
<dbReference type="Pfam" id="PF02545">
    <property type="entry name" value="Maf"/>
    <property type="match status" value="1"/>
</dbReference>
<evidence type="ECO:0000256" key="3">
    <source>
        <dbReference type="SAM" id="MobiDB-lite"/>
    </source>
</evidence>
<dbReference type="NCBIfam" id="TIGR00172">
    <property type="entry name" value="maf"/>
    <property type="match status" value="1"/>
</dbReference>
<dbReference type="Proteomes" id="UP000308549">
    <property type="component" value="Unassembled WGS sequence"/>
</dbReference>
<proteinExistence type="inferred from homology"/>
<dbReference type="HAMAP" id="MF_00528">
    <property type="entry name" value="Maf"/>
    <property type="match status" value="1"/>
</dbReference>